<dbReference type="KEGG" id="nct:NMSP_1170"/>
<dbReference type="SUPFAM" id="SSF50249">
    <property type="entry name" value="Nucleic acid-binding proteins"/>
    <property type="match status" value="1"/>
</dbReference>
<evidence type="ECO:0000313" key="1">
    <source>
        <dbReference type="EMBL" id="ARS64786.1"/>
    </source>
</evidence>
<name>A0A2Z2HR01_9ARCH</name>
<dbReference type="GO" id="GO:0003677">
    <property type="term" value="F:DNA binding"/>
    <property type="evidence" value="ECO:0007669"/>
    <property type="project" value="UniProtKB-KW"/>
</dbReference>
<dbReference type="OrthoDB" id="6262at2157"/>
<dbReference type="Proteomes" id="UP000249949">
    <property type="component" value="Chromosome"/>
</dbReference>
<accession>A0A2Z2HR01</accession>
<dbReference type="InterPro" id="IPR012340">
    <property type="entry name" value="NA-bd_OB-fold"/>
</dbReference>
<keyword evidence="1" id="KW-0238">DNA-binding</keyword>
<proteinExistence type="predicted"/>
<dbReference type="AlphaFoldDB" id="A0A2Z2HR01"/>
<sequence>MSESIPISEAKKMKSGVNVEAEVIGKGDPRTVNLKSGSGTVDVCDATIANGDGTEENQMKLTLWGDDIKAVNVGDKVVIENGYTNEFRGEVSLTKGKFGKMTVKP</sequence>
<dbReference type="GeneID" id="32901623"/>
<dbReference type="RefSeq" id="WP_086907837.1">
    <property type="nucleotide sequence ID" value="NZ_CP021324.1"/>
</dbReference>
<dbReference type="Gene3D" id="2.40.50.140">
    <property type="entry name" value="Nucleic acid-binding proteins"/>
    <property type="match status" value="1"/>
</dbReference>
<gene>
    <name evidence="1" type="ORF">NMSP_1170</name>
</gene>
<organism evidence="1 2">
    <name type="scientific">Candidatus Nitrosomarinus catalinensis</name>
    <dbReference type="NCBI Taxonomy" id="1898749"/>
    <lineage>
        <taxon>Archaea</taxon>
        <taxon>Nitrososphaerota</taxon>
        <taxon>Nitrososphaeria</taxon>
        <taxon>Nitrosopumilales</taxon>
        <taxon>Nitrosopumilaceae</taxon>
        <taxon>Candidatus Nitrosomarinus</taxon>
    </lineage>
</organism>
<keyword evidence="2" id="KW-1185">Reference proteome</keyword>
<protein>
    <submittedName>
        <fullName evidence="1">Single-stranded DNA-binding protein</fullName>
    </submittedName>
</protein>
<evidence type="ECO:0000313" key="2">
    <source>
        <dbReference type="Proteomes" id="UP000249949"/>
    </source>
</evidence>
<reference evidence="1 2" key="1">
    <citation type="journal article" date="2017" name="Environ. Microbiol.">
        <title>Genome and epigenome of a novel marine Thaumarchaeota strain suggest viral infection, phosphorothioation DNA modification and multiple restriction systems.</title>
        <authorList>
            <person name="Ahlgren N.A."/>
            <person name="Chen Y."/>
            <person name="Needham D.M."/>
            <person name="Parada A.E."/>
            <person name="Sachdeva R."/>
            <person name="Trinh V."/>
            <person name="Chen T."/>
            <person name="Fuhrman J.A."/>
        </authorList>
    </citation>
    <scope>NUCLEOTIDE SEQUENCE [LARGE SCALE GENOMIC DNA]</scope>
    <source>
        <strain evidence="1 2">SPOT01</strain>
    </source>
</reference>
<dbReference type="EMBL" id="CP021324">
    <property type="protein sequence ID" value="ARS64786.1"/>
    <property type="molecule type" value="Genomic_DNA"/>
</dbReference>